<feature type="compositionally biased region" description="Polar residues" evidence="1">
    <location>
        <begin position="49"/>
        <end position="58"/>
    </location>
</feature>
<dbReference type="AlphaFoldDB" id="A0A8B6EZE8"/>
<evidence type="ECO:0000313" key="2">
    <source>
        <dbReference type="EMBL" id="VDI42347.1"/>
    </source>
</evidence>
<dbReference type="Proteomes" id="UP000596742">
    <property type="component" value="Unassembled WGS sequence"/>
</dbReference>
<keyword evidence="3" id="KW-1185">Reference proteome</keyword>
<protein>
    <submittedName>
        <fullName evidence="2">Uncharacterized protein</fullName>
    </submittedName>
</protein>
<reference evidence="2" key="1">
    <citation type="submission" date="2018-11" db="EMBL/GenBank/DDBJ databases">
        <authorList>
            <person name="Alioto T."/>
            <person name="Alioto T."/>
        </authorList>
    </citation>
    <scope>NUCLEOTIDE SEQUENCE</scope>
</reference>
<evidence type="ECO:0000313" key="3">
    <source>
        <dbReference type="Proteomes" id="UP000596742"/>
    </source>
</evidence>
<comment type="caution">
    <text evidence="2">The sequence shown here is derived from an EMBL/GenBank/DDBJ whole genome shotgun (WGS) entry which is preliminary data.</text>
</comment>
<feature type="compositionally biased region" description="Polar residues" evidence="1">
    <location>
        <begin position="77"/>
        <end position="88"/>
    </location>
</feature>
<feature type="region of interest" description="Disordered" evidence="1">
    <location>
        <begin position="43"/>
        <end position="101"/>
    </location>
</feature>
<proteinExistence type="predicted"/>
<organism evidence="2 3">
    <name type="scientific">Mytilus galloprovincialis</name>
    <name type="common">Mediterranean mussel</name>
    <dbReference type="NCBI Taxonomy" id="29158"/>
    <lineage>
        <taxon>Eukaryota</taxon>
        <taxon>Metazoa</taxon>
        <taxon>Spiralia</taxon>
        <taxon>Lophotrochozoa</taxon>
        <taxon>Mollusca</taxon>
        <taxon>Bivalvia</taxon>
        <taxon>Autobranchia</taxon>
        <taxon>Pteriomorphia</taxon>
        <taxon>Mytilida</taxon>
        <taxon>Mytiloidea</taxon>
        <taxon>Mytilidae</taxon>
        <taxon>Mytilinae</taxon>
        <taxon>Mytilus</taxon>
    </lineage>
</organism>
<sequence length="120" mass="13740">MPKINNSKQERHEQPRHARDDPKETLIIGSVRSYKGYGLEDSRARTFREQSQSPQENSQGRKRGKAPERWSEARLARTSSCTEWTDTQSDLERAGSSPRRVMITDGLGNKMQRAIHVVCT</sequence>
<evidence type="ECO:0000256" key="1">
    <source>
        <dbReference type="SAM" id="MobiDB-lite"/>
    </source>
</evidence>
<feature type="compositionally biased region" description="Basic and acidic residues" evidence="1">
    <location>
        <begin position="65"/>
        <end position="75"/>
    </location>
</feature>
<gene>
    <name evidence="2" type="ORF">MGAL_10B029546</name>
</gene>
<accession>A0A8B6EZE8</accession>
<name>A0A8B6EZE8_MYTGA</name>
<feature type="compositionally biased region" description="Basic and acidic residues" evidence="1">
    <location>
        <begin position="8"/>
        <end position="24"/>
    </location>
</feature>
<dbReference type="EMBL" id="UYJE01006002">
    <property type="protein sequence ID" value="VDI42347.1"/>
    <property type="molecule type" value="Genomic_DNA"/>
</dbReference>
<feature type="region of interest" description="Disordered" evidence="1">
    <location>
        <begin position="1"/>
        <end position="30"/>
    </location>
</feature>